<proteinExistence type="inferred from homology"/>
<dbReference type="Proteomes" id="UP000323521">
    <property type="component" value="Chromosome"/>
</dbReference>
<gene>
    <name evidence="4" type="ORF">DCMF_18920</name>
</gene>
<name>A0A3G1KVS4_FORW1</name>
<organism evidence="4 5">
    <name type="scientific">Formimonas warabiya</name>
    <dbReference type="NCBI Taxonomy" id="1761012"/>
    <lineage>
        <taxon>Bacteria</taxon>
        <taxon>Bacillati</taxon>
        <taxon>Bacillota</taxon>
        <taxon>Clostridia</taxon>
        <taxon>Eubacteriales</taxon>
        <taxon>Peptococcaceae</taxon>
        <taxon>Candidatus Formimonas</taxon>
    </lineage>
</organism>
<dbReference type="InterPro" id="IPR029478">
    <property type="entry name" value="TM1586_NiRdase"/>
</dbReference>
<evidence type="ECO:0000313" key="5">
    <source>
        <dbReference type="Proteomes" id="UP000323521"/>
    </source>
</evidence>
<reference evidence="4 5" key="1">
    <citation type="submission" date="2016-10" db="EMBL/GenBank/DDBJ databases">
        <title>Complete Genome Sequence of Peptococcaceae strain DCMF.</title>
        <authorList>
            <person name="Edwards R.J."/>
            <person name="Holland S.I."/>
            <person name="Deshpande N.P."/>
            <person name="Wong Y.K."/>
            <person name="Ertan H."/>
            <person name="Manefield M."/>
            <person name="Russell T.L."/>
            <person name="Lee M.J."/>
        </authorList>
    </citation>
    <scope>NUCLEOTIDE SEQUENCE [LARGE SCALE GENOMIC DNA]</scope>
    <source>
        <strain evidence="4 5">DCMF</strain>
    </source>
</reference>
<accession>A0A3G1KVS4</accession>
<evidence type="ECO:0000256" key="2">
    <source>
        <dbReference type="ARBA" id="ARBA00023002"/>
    </source>
</evidence>
<dbReference type="InterPro" id="IPR000415">
    <property type="entry name" value="Nitroreductase-like"/>
</dbReference>
<comment type="similarity">
    <text evidence="1">Belongs to the nitroreductase family.</text>
</comment>
<dbReference type="KEGG" id="fwa:DCMF_18920"/>
<keyword evidence="2" id="KW-0560">Oxidoreductase</keyword>
<dbReference type="PANTHER" id="PTHR43673">
    <property type="entry name" value="NAD(P)H NITROREDUCTASE YDGI-RELATED"/>
    <property type="match status" value="1"/>
</dbReference>
<dbReference type="Pfam" id="PF14512">
    <property type="entry name" value="TM1586_NiRdase"/>
    <property type="match status" value="1"/>
</dbReference>
<dbReference type="SUPFAM" id="SSF55469">
    <property type="entry name" value="FMN-dependent nitroreductase-like"/>
    <property type="match status" value="1"/>
</dbReference>
<dbReference type="CDD" id="cd02062">
    <property type="entry name" value="Nitro_FMN_reductase"/>
    <property type="match status" value="1"/>
</dbReference>
<sequence>MGNQESLFKKPITEVIEKRISVRTYLEQPLTPDIKDRLQAAFSSITGPFRVPVRFVLMESDLVLKEANVRLGTYGVIKGASAYVAAAVKKADRNLEELGYTLEELILYAASLGLGTCWLGGTFKKSQFAQAVKLKNDEILPCVTPIGYPSSRKRILDSVMRFSAGSKNRKEWRELFFLHDFATPLTQEEAGKYAVPLEMLRLAPSASNKQPWRIVKDDHGYHFFLQHTKGYAEHLAYDLQRVDMGIAMCHFALTAKETGMGGRWEMNEPGMGNIPHNTEYLVSWRET</sequence>
<protein>
    <submittedName>
        <fullName evidence="4">Nitroreductase</fullName>
    </submittedName>
</protein>
<keyword evidence="5" id="KW-1185">Reference proteome</keyword>
<dbReference type="GO" id="GO:0016491">
    <property type="term" value="F:oxidoreductase activity"/>
    <property type="evidence" value="ECO:0007669"/>
    <property type="project" value="UniProtKB-KW"/>
</dbReference>
<dbReference type="Gene3D" id="3.40.109.10">
    <property type="entry name" value="NADH Oxidase"/>
    <property type="match status" value="1"/>
</dbReference>
<evidence type="ECO:0000256" key="1">
    <source>
        <dbReference type="ARBA" id="ARBA00007118"/>
    </source>
</evidence>
<dbReference type="AlphaFoldDB" id="A0A3G1KVS4"/>
<evidence type="ECO:0000313" key="4">
    <source>
        <dbReference type="EMBL" id="ATW26546.1"/>
    </source>
</evidence>
<dbReference type="OrthoDB" id="9814075at2"/>
<evidence type="ECO:0000259" key="3">
    <source>
        <dbReference type="Pfam" id="PF14512"/>
    </source>
</evidence>
<dbReference type="EMBL" id="CP017634">
    <property type="protein sequence ID" value="ATW26546.1"/>
    <property type="molecule type" value="Genomic_DNA"/>
</dbReference>
<dbReference type="Gene3D" id="3.40.109.30">
    <property type="entry name" value="putative nitroreductase (tm1586), domain 2"/>
    <property type="match status" value="1"/>
</dbReference>
<feature type="domain" description="Putative nitroreductase TM1586" evidence="3">
    <location>
        <begin position="12"/>
        <end position="255"/>
    </location>
</feature>
<dbReference type="PANTHER" id="PTHR43673:SF10">
    <property type="entry name" value="NADH DEHYDROGENASE_NAD(P)H NITROREDUCTASE XCC3605-RELATED"/>
    <property type="match status" value="1"/>
</dbReference>